<dbReference type="EMBL" id="LR899010">
    <property type="protein sequence ID" value="CAD7083322.1"/>
    <property type="molecule type" value="Genomic_DNA"/>
</dbReference>
<dbReference type="SUPFAM" id="SSF63748">
    <property type="entry name" value="Tudor/PWWP/MBT"/>
    <property type="match status" value="1"/>
</dbReference>
<evidence type="ECO:0000313" key="2">
    <source>
        <dbReference type="EMBL" id="CAD7083322.1"/>
    </source>
</evidence>
<sequence length="137" mass="14998">MGVDSDDCEVLIRFGESSEPKGPTVAEEWIPMNSSQLRQEASATSKLLTVFVLGEKCLPRWCGVREFLATVQKVLGHDMYEILFDDGCIKVLKSAHMSKMKIPVKKSQSSSTSVSPALNKPIINSTPDKSKIKAQAA</sequence>
<organism evidence="2 3">
    <name type="scientific">Hermetia illucens</name>
    <name type="common">Black soldier fly</name>
    <dbReference type="NCBI Taxonomy" id="343691"/>
    <lineage>
        <taxon>Eukaryota</taxon>
        <taxon>Metazoa</taxon>
        <taxon>Ecdysozoa</taxon>
        <taxon>Arthropoda</taxon>
        <taxon>Hexapoda</taxon>
        <taxon>Insecta</taxon>
        <taxon>Pterygota</taxon>
        <taxon>Neoptera</taxon>
        <taxon>Endopterygota</taxon>
        <taxon>Diptera</taxon>
        <taxon>Brachycera</taxon>
        <taxon>Stratiomyomorpha</taxon>
        <taxon>Stratiomyidae</taxon>
        <taxon>Hermetiinae</taxon>
        <taxon>Hermetia</taxon>
    </lineage>
</organism>
<evidence type="ECO:0000256" key="1">
    <source>
        <dbReference type="SAM" id="MobiDB-lite"/>
    </source>
</evidence>
<dbReference type="AlphaFoldDB" id="A0A7R8UMM9"/>
<dbReference type="Proteomes" id="UP000594454">
    <property type="component" value="Chromosome 2"/>
</dbReference>
<dbReference type="Gene3D" id="2.30.30.140">
    <property type="match status" value="1"/>
</dbReference>
<evidence type="ECO:0000313" key="3">
    <source>
        <dbReference type="Proteomes" id="UP000594454"/>
    </source>
</evidence>
<feature type="compositionally biased region" description="Low complexity" evidence="1">
    <location>
        <begin position="105"/>
        <end position="115"/>
    </location>
</feature>
<keyword evidence="3" id="KW-1185">Reference proteome</keyword>
<name>A0A7R8UMM9_HERIL</name>
<reference evidence="2 3" key="1">
    <citation type="submission" date="2020-11" db="EMBL/GenBank/DDBJ databases">
        <authorList>
            <person name="Wallbank WR R."/>
            <person name="Pardo Diaz C."/>
            <person name="Kozak K."/>
            <person name="Martin S."/>
            <person name="Jiggins C."/>
            <person name="Moest M."/>
            <person name="Warren A I."/>
            <person name="Generalovic N T."/>
            <person name="Byers J.R.P. K."/>
            <person name="Montejo-Kovacevich G."/>
            <person name="Yen C E."/>
        </authorList>
    </citation>
    <scope>NUCLEOTIDE SEQUENCE [LARGE SCALE GENOMIC DNA]</scope>
</reference>
<gene>
    <name evidence="2" type="ORF">HERILL_LOCUS6294</name>
</gene>
<dbReference type="InParanoid" id="A0A7R8UMM9"/>
<accession>A0A7R8UMM9</accession>
<dbReference type="OrthoDB" id="161570at2759"/>
<protein>
    <submittedName>
        <fullName evidence="2">Uncharacterized protein</fullName>
    </submittedName>
</protein>
<proteinExistence type="predicted"/>
<feature type="region of interest" description="Disordered" evidence="1">
    <location>
        <begin position="102"/>
        <end position="137"/>
    </location>
</feature>